<keyword evidence="4" id="KW-1185">Reference proteome</keyword>
<dbReference type="Pfam" id="PF13391">
    <property type="entry name" value="HNH_2"/>
    <property type="match status" value="1"/>
</dbReference>
<evidence type="ECO:0000313" key="3">
    <source>
        <dbReference type="EMBL" id="ORY47648.1"/>
    </source>
</evidence>
<dbReference type="Proteomes" id="UP000193642">
    <property type="component" value="Unassembled WGS sequence"/>
</dbReference>
<protein>
    <recommendedName>
        <fullName evidence="2">HNH nuclease domain-containing protein</fullName>
    </recommendedName>
</protein>
<organism evidence="3 4">
    <name type="scientific">Rhizoclosmatium globosum</name>
    <dbReference type="NCBI Taxonomy" id="329046"/>
    <lineage>
        <taxon>Eukaryota</taxon>
        <taxon>Fungi</taxon>
        <taxon>Fungi incertae sedis</taxon>
        <taxon>Chytridiomycota</taxon>
        <taxon>Chytridiomycota incertae sedis</taxon>
        <taxon>Chytridiomycetes</taxon>
        <taxon>Chytridiales</taxon>
        <taxon>Chytriomycetaceae</taxon>
        <taxon>Rhizoclosmatium</taxon>
    </lineage>
</organism>
<feature type="region of interest" description="Disordered" evidence="1">
    <location>
        <begin position="222"/>
        <end position="253"/>
    </location>
</feature>
<proteinExistence type="predicted"/>
<reference evidence="3 4" key="1">
    <citation type="submission" date="2016-07" db="EMBL/GenBank/DDBJ databases">
        <title>Pervasive Adenine N6-methylation of Active Genes in Fungi.</title>
        <authorList>
            <consortium name="DOE Joint Genome Institute"/>
            <person name="Mondo S.J."/>
            <person name="Dannebaum R.O."/>
            <person name="Kuo R.C."/>
            <person name="Labutti K."/>
            <person name="Haridas S."/>
            <person name="Kuo A."/>
            <person name="Salamov A."/>
            <person name="Ahrendt S.R."/>
            <person name="Lipzen A."/>
            <person name="Sullivan W."/>
            <person name="Andreopoulos W.B."/>
            <person name="Clum A."/>
            <person name="Lindquist E."/>
            <person name="Daum C."/>
            <person name="Ramamoorthy G.K."/>
            <person name="Gryganskyi A."/>
            <person name="Culley D."/>
            <person name="Magnuson J.K."/>
            <person name="James T.Y."/>
            <person name="O'Malley M.A."/>
            <person name="Stajich J.E."/>
            <person name="Spatafora J.W."/>
            <person name="Visel A."/>
            <person name="Grigoriev I.V."/>
        </authorList>
    </citation>
    <scope>NUCLEOTIDE SEQUENCE [LARGE SCALE GENOMIC DNA]</scope>
    <source>
        <strain evidence="3 4">JEL800</strain>
    </source>
</reference>
<name>A0A1Y2CKV1_9FUNG</name>
<feature type="domain" description="HNH nuclease" evidence="2">
    <location>
        <begin position="266"/>
        <end position="336"/>
    </location>
</feature>
<accession>A0A1Y2CKV1</accession>
<sequence length="424" mass="47744">MTNQILFIKYLDNQPVPIETHYTGELERRRPLSDVYDVIYAVKQALASYFAATPINKLSLHAAIDGVESPALESDLLLSDLSVGRTAKTALIIKANLRFALADDFIATSSAEEVEDSSVISIFSSYDPPVLLISVPSRPLGRPWNRVLLFLQVVCGNFDTTDYTLHHKVSGALATFPLDDYSNLLLPGSYYILPNHGDHLTMSPTVQKSGLNIARKFSVGDSFGRSQPNNSRVEELSNEDDESTVDGETQSSSRFRERVIARDNHCVVTRNYSSLEAVHILSHSVRHEGSNREDLLPVNLKNIVSSLDGGIDNIRNGILLRKDLASAFDEGKFSFVFRDEHFYFIAITTDYMDYDGIQLDENLRDRSDGTSWWSVENRPHARLMEFHLRKSVVRRMSPAESVNEEWGFESDILEDEIFESNSDL</sequence>
<gene>
    <name evidence="3" type="ORF">BCR33DRAFT_75912</name>
</gene>
<evidence type="ECO:0000313" key="4">
    <source>
        <dbReference type="Proteomes" id="UP000193642"/>
    </source>
</evidence>
<dbReference type="OrthoDB" id="2161682at2759"/>
<dbReference type="AlphaFoldDB" id="A0A1Y2CKV1"/>
<comment type="caution">
    <text evidence="3">The sequence shown here is derived from an EMBL/GenBank/DDBJ whole genome shotgun (WGS) entry which is preliminary data.</text>
</comment>
<dbReference type="EMBL" id="MCGO01000013">
    <property type="protein sequence ID" value="ORY47648.1"/>
    <property type="molecule type" value="Genomic_DNA"/>
</dbReference>
<dbReference type="PANTHER" id="PTHR33211">
    <property type="entry name" value="EXPRESSED PROTEIN"/>
    <property type="match status" value="1"/>
</dbReference>
<feature type="compositionally biased region" description="Acidic residues" evidence="1">
    <location>
        <begin position="236"/>
        <end position="245"/>
    </location>
</feature>
<evidence type="ECO:0000259" key="2">
    <source>
        <dbReference type="Pfam" id="PF13391"/>
    </source>
</evidence>
<dbReference type="PANTHER" id="PTHR33211:SF107">
    <property type="entry name" value="NON-SPECIFIC SERINE_THREONINE PROTEIN KINASE"/>
    <property type="match status" value="1"/>
</dbReference>
<evidence type="ECO:0000256" key="1">
    <source>
        <dbReference type="SAM" id="MobiDB-lite"/>
    </source>
</evidence>
<dbReference type="InterPro" id="IPR003615">
    <property type="entry name" value="HNH_nuc"/>
</dbReference>